<accession>A0ABX0FKZ0</accession>
<feature type="transmembrane region" description="Helical" evidence="2">
    <location>
        <begin position="253"/>
        <end position="272"/>
    </location>
</feature>
<evidence type="ECO:0000313" key="3">
    <source>
        <dbReference type="EMBL" id="NGZ85140.1"/>
    </source>
</evidence>
<dbReference type="SUPFAM" id="SSF103473">
    <property type="entry name" value="MFS general substrate transporter"/>
    <property type="match status" value="1"/>
</dbReference>
<sequence>MSQPQKSARPETVIQGQRLGTLQKMIVGSGQSVETAVAFVAATFLLYYLTNVCGIAPATAGAILFISLCVDAVADPLIGSWSDRLRSRWGRRLPFMAAALPIVCLAGFALFAMPTGWGSSFTIACALSVNIVLRVGTSLFALPYAAMTAELTTDYGERSTIAAYRALFSFVAAVACAVPAFNYIFDTPAKMSSAGAYFWLGLLLAAVVLVTGATCMLGVRKMPQSAGAALASTKAPRGSIVTDVRELFRNHSFVVLFLSCLFCLVIAGSLQALNLYAYQYYWRLTTAQTQQAVLTLQAGFLFGIPLALLLLRAVEKRTAMAMGFVTLAVVQGLFPLLAKLQWFAAVPPIGVVCAMTLVFGFCSSLLFITMQSMVADAIDEHEYRFGTRCEGLYYSSLIFATKAANGLGSLLAGVMLSAAGLKGVQAEGGAAQLSADGIELLGMLWGPAHGLLFLLILPVLLLYRIDRREHARIIAALARTAG</sequence>
<evidence type="ECO:0000256" key="2">
    <source>
        <dbReference type="SAM" id="Phobius"/>
    </source>
</evidence>
<evidence type="ECO:0000313" key="4">
    <source>
        <dbReference type="Proteomes" id="UP000666369"/>
    </source>
</evidence>
<dbReference type="InterPro" id="IPR039672">
    <property type="entry name" value="MFS_2"/>
</dbReference>
<keyword evidence="2" id="KW-0472">Membrane</keyword>
<proteinExistence type="inferred from homology"/>
<reference evidence="4" key="2">
    <citation type="submission" date="2023-07" db="EMBL/GenBank/DDBJ databases">
        <title>Duganella aceri sp. nov., isolated from tree sap.</title>
        <authorList>
            <person name="Kim I.S."/>
        </authorList>
    </citation>
    <scope>NUCLEOTIDE SEQUENCE [LARGE SCALE GENOMIC DNA]</scope>
    <source>
        <strain evidence="4">SAP-35</strain>
    </source>
</reference>
<feature type="transmembrane region" description="Helical" evidence="2">
    <location>
        <begin position="318"/>
        <end position="337"/>
    </location>
</feature>
<feature type="transmembrane region" description="Helical" evidence="2">
    <location>
        <begin position="391"/>
        <end position="420"/>
    </location>
</feature>
<dbReference type="PANTHER" id="PTHR11328:SF28">
    <property type="entry name" value="MAJOR FACILITATOR SUPERFAMILY DOMAIN-CONTAINING PROTEIN 12"/>
    <property type="match status" value="1"/>
</dbReference>
<keyword evidence="2" id="KW-1133">Transmembrane helix</keyword>
<keyword evidence="4" id="KW-1185">Reference proteome</keyword>
<comment type="caution">
    <text evidence="3">The sequence shown here is derived from an EMBL/GenBank/DDBJ whole genome shotgun (WGS) entry which is preliminary data.</text>
</comment>
<feature type="transmembrane region" description="Helical" evidence="2">
    <location>
        <begin position="292"/>
        <end position="311"/>
    </location>
</feature>
<dbReference type="RefSeq" id="WP_166103287.1">
    <property type="nucleotide sequence ID" value="NZ_JAADJT010000005.1"/>
</dbReference>
<dbReference type="Gene3D" id="1.20.1250.20">
    <property type="entry name" value="MFS general substrate transporter like domains"/>
    <property type="match status" value="2"/>
</dbReference>
<feature type="transmembrane region" description="Helical" evidence="2">
    <location>
        <begin position="349"/>
        <end position="370"/>
    </location>
</feature>
<dbReference type="Pfam" id="PF13347">
    <property type="entry name" value="MFS_2"/>
    <property type="match status" value="1"/>
</dbReference>
<feature type="transmembrane region" description="Helical" evidence="2">
    <location>
        <begin position="121"/>
        <end position="145"/>
    </location>
</feature>
<evidence type="ECO:0000256" key="1">
    <source>
        <dbReference type="ARBA" id="ARBA00009617"/>
    </source>
</evidence>
<protein>
    <submittedName>
        <fullName evidence="3">MFS transporter</fullName>
    </submittedName>
</protein>
<organism evidence="3 4">
    <name type="scientific">Duganella aceris</name>
    <dbReference type="NCBI Taxonomy" id="2703883"/>
    <lineage>
        <taxon>Bacteria</taxon>
        <taxon>Pseudomonadati</taxon>
        <taxon>Pseudomonadota</taxon>
        <taxon>Betaproteobacteria</taxon>
        <taxon>Burkholderiales</taxon>
        <taxon>Oxalobacteraceae</taxon>
        <taxon>Telluria group</taxon>
        <taxon>Duganella</taxon>
    </lineage>
</organism>
<feature type="transmembrane region" description="Helical" evidence="2">
    <location>
        <begin position="25"/>
        <end position="49"/>
    </location>
</feature>
<gene>
    <name evidence="3" type="ORF">GW587_12860</name>
</gene>
<feature type="transmembrane region" description="Helical" evidence="2">
    <location>
        <begin position="197"/>
        <end position="219"/>
    </location>
</feature>
<feature type="transmembrane region" description="Helical" evidence="2">
    <location>
        <begin position="166"/>
        <end position="185"/>
    </location>
</feature>
<feature type="transmembrane region" description="Helical" evidence="2">
    <location>
        <begin position="55"/>
        <end position="74"/>
    </location>
</feature>
<dbReference type="EMBL" id="JAADJT010000005">
    <property type="protein sequence ID" value="NGZ85140.1"/>
    <property type="molecule type" value="Genomic_DNA"/>
</dbReference>
<dbReference type="InterPro" id="IPR036259">
    <property type="entry name" value="MFS_trans_sf"/>
</dbReference>
<feature type="transmembrane region" description="Helical" evidence="2">
    <location>
        <begin position="440"/>
        <end position="463"/>
    </location>
</feature>
<dbReference type="PANTHER" id="PTHR11328">
    <property type="entry name" value="MAJOR FACILITATOR SUPERFAMILY DOMAIN-CONTAINING PROTEIN"/>
    <property type="match status" value="1"/>
</dbReference>
<dbReference type="Proteomes" id="UP000666369">
    <property type="component" value="Unassembled WGS sequence"/>
</dbReference>
<keyword evidence="2" id="KW-0812">Transmembrane</keyword>
<name>A0ABX0FKZ0_9BURK</name>
<reference evidence="3 4" key="1">
    <citation type="submission" date="2020-01" db="EMBL/GenBank/DDBJ databases">
        <authorList>
            <person name="Lee S.D."/>
        </authorList>
    </citation>
    <scope>NUCLEOTIDE SEQUENCE [LARGE SCALE GENOMIC DNA]</scope>
    <source>
        <strain evidence="3 4">SAP-35</strain>
    </source>
</reference>
<comment type="similarity">
    <text evidence="1">Belongs to the sodium:galactoside symporter (TC 2.A.2) family.</text>
</comment>
<feature type="transmembrane region" description="Helical" evidence="2">
    <location>
        <begin position="95"/>
        <end position="115"/>
    </location>
</feature>